<dbReference type="CDD" id="cd00712">
    <property type="entry name" value="AsnB"/>
    <property type="match status" value="1"/>
</dbReference>
<dbReference type="InterPro" id="IPR017932">
    <property type="entry name" value="GATase_2_dom"/>
</dbReference>
<comment type="caution">
    <text evidence="12">The sequence shown here is derived from an EMBL/GenBank/DDBJ whole genome shotgun (WGS) entry which is preliminary data.</text>
</comment>
<dbReference type="Proteomes" id="UP000236173">
    <property type="component" value="Unassembled WGS sequence"/>
</dbReference>
<dbReference type="GO" id="GO:0006529">
    <property type="term" value="P:asparagine biosynthetic process"/>
    <property type="evidence" value="ECO:0007669"/>
    <property type="project" value="UniProtKB-KW"/>
</dbReference>
<evidence type="ECO:0000313" key="12">
    <source>
        <dbReference type="EMBL" id="GBC98818.1"/>
    </source>
</evidence>
<keyword evidence="8" id="KW-0028">Amino-acid biosynthesis</keyword>
<feature type="active site" description="For GATase activity" evidence="8">
    <location>
        <position position="2"/>
    </location>
</feature>
<feature type="binding site" evidence="9">
    <location>
        <position position="101"/>
    </location>
    <ligand>
        <name>L-glutamine</name>
        <dbReference type="ChEBI" id="CHEBI:58359"/>
    </ligand>
</feature>
<evidence type="ECO:0000313" key="13">
    <source>
        <dbReference type="Proteomes" id="UP000236173"/>
    </source>
</evidence>
<organism evidence="12 13">
    <name type="scientific">Candidatus Fervidibacter japonicus</name>
    <dbReference type="NCBI Taxonomy" id="2035412"/>
    <lineage>
        <taxon>Bacteria</taxon>
        <taxon>Candidatus Fervidibacterota</taxon>
        <taxon>Candidatus Fervidibacter</taxon>
    </lineage>
</organism>
<dbReference type="PIRSF" id="PIRSF001589">
    <property type="entry name" value="Asn_synthetase_glu-h"/>
    <property type="match status" value="1"/>
</dbReference>
<comment type="similarity">
    <text evidence="2">Belongs to the asparagine synthetase family.</text>
</comment>
<feature type="site" description="Important for beta-aspartyl-AMP intermediate formation" evidence="10">
    <location>
        <position position="368"/>
    </location>
</feature>
<feature type="binding site" evidence="9">
    <location>
        <begin position="366"/>
        <end position="367"/>
    </location>
    <ligand>
        <name>ATP</name>
        <dbReference type="ChEBI" id="CHEBI:30616"/>
    </ligand>
</feature>
<comment type="pathway">
    <text evidence="1">Amino-acid biosynthesis; L-asparagine biosynthesis; L-asparagine from L-aspartate (L-Gln route): step 1/1.</text>
</comment>
<dbReference type="InterPro" id="IPR033738">
    <property type="entry name" value="AsnB_N"/>
</dbReference>
<dbReference type="GO" id="GO:0004066">
    <property type="term" value="F:asparagine synthase (glutamine-hydrolyzing) activity"/>
    <property type="evidence" value="ECO:0007669"/>
    <property type="project" value="UniProtKB-EC"/>
</dbReference>
<dbReference type="PANTHER" id="PTHR43284:SF1">
    <property type="entry name" value="ASPARAGINE SYNTHETASE"/>
    <property type="match status" value="1"/>
</dbReference>
<dbReference type="Pfam" id="PF13537">
    <property type="entry name" value="GATase_7"/>
    <property type="match status" value="1"/>
</dbReference>
<dbReference type="InterPro" id="IPR001962">
    <property type="entry name" value="Asn_synthase"/>
</dbReference>
<feature type="binding site" evidence="9">
    <location>
        <position position="294"/>
    </location>
    <ligand>
        <name>ATP</name>
        <dbReference type="ChEBI" id="CHEBI:30616"/>
    </ligand>
</feature>
<evidence type="ECO:0000256" key="7">
    <source>
        <dbReference type="ARBA" id="ARBA00048741"/>
    </source>
</evidence>
<dbReference type="InterPro" id="IPR051786">
    <property type="entry name" value="ASN_synthetase/amidase"/>
</dbReference>
<evidence type="ECO:0000256" key="1">
    <source>
        <dbReference type="ARBA" id="ARBA00005187"/>
    </source>
</evidence>
<evidence type="ECO:0000256" key="9">
    <source>
        <dbReference type="PIRSR" id="PIRSR001589-2"/>
    </source>
</evidence>
<dbReference type="CDD" id="cd01991">
    <property type="entry name" value="Asn_synthase_B_C"/>
    <property type="match status" value="1"/>
</dbReference>
<keyword evidence="6 8" id="KW-0315">Glutamine amidotransferase</keyword>
<evidence type="ECO:0000256" key="2">
    <source>
        <dbReference type="ARBA" id="ARBA00005752"/>
    </source>
</evidence>
<dbReference type="SUPFAM" id="SSF56235">
    <property type="entry name" value="N-terminal nucleophile aminohydrolases (Ntn hydrolases)"/>
    <property type="match status" value="1"/>
</dbReference>
<name>A0A2H5XC94_9BACT</name>
<reference evidence="13" key="1">
    <citation type="submission" date="2017-09" db="EMBL/GenBank/DDBJ databases">
        <title>Metaegenomics of thermophilic ammonia-oxidizing enrichment culture.</title>
        <authorList>
            <person name="Kato S."/>
            <person name="Suzuki K."/>
        </authorList>
    </citation>
    <scope>NUCLEOTIDE SEQUENCE [LARGE SCALE GENOMIC DNA]</scope>
</reference>
<keyword evidence="5 9" id="KW-0067">ATP-binding</keyword>
<evidence type="ECO:0000256" key="4">
    <source>
        <dbReference type="ARBA" id="ARBA00022741"/>
    </source>
</evidence>
<dbReference type="InterPro" id="IPR014729">
    <property type="entry name" value="Rossmann-like_a/b/a_fold"/>
</dbReference>
<comment type="catalytic activity">
    <reaction evidence="7">
        <text>L-aspartate + L-glutamine + ATP + H2O = L-asparagine + L-glutamate + AMP + diphosphate + H(+)</text>
        <dbReference type="Rhea" id="RHEA:12228"/>
        <dbReference type="ChEBI" id="CHEBI:15377"/>
        <dbReference type="ChEBI" id="CHEBI:15378"/>
        <dbReference type="ChEBI" id="CHEBI:29985"/>
        <dbReference type="ChEBI" id="CHEBI:29991"/>
        <dbReference type="ChEBI" id="CHEBI:30616"/>
        <dbReference type="ChEBI" id="CHEBI:33019"/>
        <dbReference type="ChEBI" id="CHEBI:58048"/>
        <dbReference type="ChEBI" id="CHEBI:58359"/>
        <dbReference type="ChEBI" id="CHEBI:456215"/>
        <dbReference type="EC" id="6.3.5.4"/>
    </reaction>
</comment>
<dbReference type="GO" id="GO:0005829">
    <property type="term" value="C:cytosol"/>
    <property type="evidence" value="ECO:0007669"/>
    <property type="project" value="TreeGrafter"/>
</dbReference>
<accession>A0A2H5XC94</accession>
<evidence type="ECO:0000256" key="8">
    <source>
        <dbReference type="PIRSR" id="PIRSR001589-1"/>
    </source>
</evidence>
<dbReference type="AlphaFoldDB" id="A0A2H5XC94"/>
<evidence type="ECO:0000256" key="6">
    <source>
        <dbReference type="ARBA" id="ARBA00022962"/>
    </source>
</evidence>
<dbReference type="InterPro" id="IPR006426">
    <property type="entry name" value="Asn_synth_AEB"/>
</dbReference>
<evidence type="ECO:0000259" key="11">
    <source>
        <dbReference type="PROSITE" id="PS51278"/>
    </source>
</evidence>
<dbReference type="EC" id="6.3.5.4" evidence="3"/>
<keyword evidence="12" id="KW-0436">Ligase</keyword>
<dbReference type="Gene3D" id="3.40.50.620">
    <property type="entry name" value="HUPs"/>
    <property type="match status" value="1"/>
</dbReference>
<dbReference type="Gene3D" id="3.60.20.10">
    <property type="entry name" value="Glutamine Phosphoribosylpyrophosphate, subunit 1, domain 1"/>
    <property type="match status" value="1"/>
</dbReference>
<protein>
    <recommendedName>
        <fullName evidence="3">asparagine synthase (glutamine-hydrolyzing)</fullName>
        <ecNumber evidence="3">6.3.5.4</ecNumber>
    </recommendedName>
</protein>
<dbReference type="Pfam" id="PF00733">
    <property type="entry name" value="Asn_synthase"/>
    <property type="match status" value="1"/>
</dbReference>
<dbReference type="SUPFAM" id="SSF52402">
    <property type="entry name" value="Adenine nucleotide alpha hydrolases-like"/>
    <property type="match status" value="1"/>
</dbReference>
<dbReference type="GO" id="GO:0005524">
    <property type="term" value="F:ATP binding"/>
    <property type="evidence" value="ECO:0007669"/>
    <property type="project" value="UniProtKB-KW"/>
</dbReference>
<dbReference type="PANTHER" id="PTHR43284">
    <property type="entry name" value="ASPARAGINE SYNTHETASE (GLUTAMINE-HYDROLYZING)"/>
    <property type="match status" value="1"/>
</dbReference>
<evidence type="ECO:0000256" key="3">
    <source>
        <dbReference type="ARBA" id="ARBA00012737"/>
    </source>
</evidence>
<evidence type="ECO:0000256" key="10">
    <source>
        <dbReference type="PIRSR" id="PIRSR001589-3"/>
    </source>
</evidence>
<dbReference type="NCBIfam" id="TIGR01536">
    <property type="entry name" value="asn_synth_AEB"/>
    <property type="match status" value="1"/>
</dbReference>
<feature type="domain" description="Glutamine amidotransferase type-2" evidence="11">
    <location>
        <begin position="2"/>
        <end position="219"/>
    </location>
</feature>
<dbReference type="PROSITE" id="PS51278">
    <property type="entry name" value="GATASE_TYPE_2"/>
    <property type="match status" value="1"/>
</dbReference>
<sequence length="632" mass="71892">MCGICGFVSLQPVDGGERILQRMVETLRHRGPDGCNVCRVMRNAYLGHTRLAIIDLSEAGRQPMPNEDGSVWVTYNGEIYNFLELRALLEQKGHQFRSRTDTEVLVHAYEEWGDRFVQRLRGMFAFGIWDGGRGTGDGKLLLVRDRLGVKPLYYAHLPDGTIVFASELQAVLEHPEVSAEIDPLAVDAYFAYGYIPAPLTIYKSVRKLPPAHYLVWENGEIRLHRYWQLDFTHKRSESEDELAEELRERLKETVKLHMVSDVPLGAFLSGGMDSSSIVALMAQVSDRPVKTFSIGFDDDRYDELPYARLIAQRYGTEHHEFTVAAPTAALMPDLIGYFGEPFADSSALPTYIVSKMARGHVTVVLSGDGGDEIFAGYEWTRRALLWGRGGAEPSLTAAKPRPVDPWREALIRHGTDWWHRLVKAWRDFRAGPIATFQRRTRTPLPIRQLLYSADLRTALNGQTADTFQDALLQAAPVSDWREALLYGDMLLYLPDDCLTKVDRMSMAVALEVRPPLLDHILVEFAASLPFEMKLRGRTTKYLLKKAMTKDLPSETMQQRKQGFSVPVAKWMQGQLAEELLALLSKNDPFVNGETVRQMVEWHRSGKANLGHLLWRLYVWAVWQHRRETIRRG</sequence>
<dbReference type="EMBL" id="BEHT01000016">
    <property type="protein sequence ID" value="GBC98818.1"/>
    <property type="molecule type" value="Genomic_DNA"/>
</dbReference>
<dbReference type="InterPro" id="IPR029055">
    <property type="entry name" value="Ntn_hydrolases_N"/>
</dbReference>
<keyword evidence="8" id="KW-0061">Asparagine biosynthesis</keyword>
<gene>
    <name evidence="12" type="primary">asnB_1</name>
    <name evidence="12" type="ORF">HRbin17_01333</name>
</gene>
<evidence type="ECO:0000256" key="5">
    <source>
        <dbReference type="ARBA" id="ARBA00022840"/>
    </source>
</evidence>
<keyword evidence="4 9" id="KW-0547">Nucleotide-binding</keyword>
<proteinExistence type="inferred from homology"/>